<sequence>MNVDVTVIGAGPSGLIASRCLIDNGYRVNIIEEHKTVGKPVACSGLIGSDFFSHFRKFDVKDSIKNRIDGAIVYLGNDSFELGRKGVSFVVDREAFDQCLSRGLDISLSEKFLSFERKEDSIITKTSKRKITSDILIGADGPLSKIRAQDFDFNLRYFKGYQVRVKADLSLENFVEVHIQRPFFNWIIPEGDGIFRIGTVSDSSESLYRFLKKKKIKEKPIEVQAGIIPVGKGEIYKDKVFLLGDAACHVKPLSGGGVYYGALASECLVESIVLGNYTEYQKKCNELIGKEISRGLLFRKIYENLSDDEIRAIFDFIKSKKHILDKSGSFDEHYKTIISLTKDPKIIRLLPFIIKSFFRS</sequence>
<dbReference type="EC" id="1.3.7.11" evidence="2"/>
<name>A0A150J1J2_9EURY</name>
<dbReference type="PRINTS" id="PR00420">
    <property type="entry name" value="RNGMNOXGNASE"/>
</dbReference>
<dbReference type="Gene3D" id="3.50.50.60">
    <property type="entry name" value="FAD/NAD(P)-binding domain"/>
    <property type="match status" value="1"/>
</dbReference>
<dbReference type="Proteomes" id="UP000075578">
    <property type="component" value="Unassembled WGS sequence"/>
</dbReference>
<protein>
    <submittedName>
        <fullName evidence="2">Digeranylgeranylglycerophospholipid reductase</fullName>
        <ecNumber evidence="2">1.3.7.11</ecNumber>
    </submittedName>
</protein>
<dbReference type="AlphaFoldDB" id="A0A150J1J2"/>
<dbReference type="PATRIC" id="fig|1705564.3.peg.1216"/>
<comment type="caution">
    <text evidence="2">The sequence shown here is derived from an EMBL/GenBank/DDBJ whole genome shotgun (WGS) entry which is preliminary data.</text>
</comment>
<dbReference type="GO" id="GO:0016491">
    <property type="term" value="F:oxidoreductase activity"/>
    <property type="evidence" value="ECO:0007669"/>
    <property type="project" value="UniProtKB-KW"/>
</dbReference>
<reference evidence="2 3" key="1">
    <citation type="journal article" date="2016" name="ISME J.">
        <title>Chasing the elusive Euryarchaeota class WSA2: genomes reveal a uniquely fastidious methyl-reducing methanogen.</title>
        <authorList>
            <person name="Nobu M.K."/>
            <person name="Narihiro T."/>
            <person name="Kuroda K."/>
            <person name="Mei R."/>
            <person name="Liu W.T."/>
        </authorList>
    </citation>
    <scope>NUCLEOTIDE SEQUENCE [LARGE SCALE GENOMIC DNA]</scope>
    <source>
        <strain evidence="2">U1lsi0528_Bin089</strain>
    </source>
</reference>
<evidence type="ECO:0000259" key="1">
    <source>
        <dbReference type="Pfam" id="PF01494"/>
    </source>
</evidence>
<dbReference type="SUPFAM" id="SSF51905">
    <property type="entry name" value="FAD/NAD(P)-binding domain"/>
    <property type="match status" value="1"/>
</dbReference>
<dbReference type="Pfam" id="PF01494">
    <property type="entry name" value="FAD_binding_3"/>
    <property type="match status" value="1"/>
</dbReference>
<dbReference type="GO" id="GO:0071949">
    <property type="term" value="F:FAD binding"/>
    <property type="evidence" value="ECO:0007669"/>
    <property type="project" value="InterPro"/>
</dbReference>
<organism evidence="2 3">
    <name type="scientific">Candidatus Methanofastidiosum methylothiophilum</name>
    <dbReference type="NCBI Taxonomy" id="1705564"/>
    <lineage>
        <taxon>Archaea</taxon>
        <taxon>Methanobacteriati</taxon>
        <taxon>Methanobacteriota</taxon>
        <taxon>Stenosarchaea group</taxon>
        <taxon>Candidatus Methanofastidiosia</taxon>
        <taxon>Candidatus Methanofastidiosales</taxon>
        <taxon>Candidatus Methanofastidiosaceae</taxon>
        <taxon>Candidatus Methanofastidiosum</taxon>
    </lineage>
</organism>
<gene>
    <name evidence="2" type="ORF">AMQ74_01171</name>
</gene>
<dbReference type="PANTHER" id="PTHR42685:SF18">
    <property type="entry name" value="DIGERANYLGERANYLGLYCEROPHOSPHOLIPID REDUCTASE"/>
    <property type="match status" value="1"/>
</dbReference>
<proteinExistence type="predicted"/>
<accession>A0A150J1J2</accession>
<feature type="domain" description="FAD-binding" evidence="1">
    <location>
        <begin position="3"/>
        <end position="36"/>
    </location>
</feature>
<dbReference type="InterPro" id="IPR050407">
    <property type="entry name" value="Geranylgeranyl_reductase"/>
</dbReference>
<evidence type="ECO:0000313" key="3">
    <source>
        <dbReference type="Proteomes" id="UP000075578"/>
    </source>
</evidence>
<dbReference type="InterPro" id="IPR002938">
    <property type="entry name" value="FAD-bd"/>
</dbReference>
<dbReference type="EMBL" id="LNGD01000071">
    <property type="protein sequence ID" value="KYC51102.1"/>
    <property type="molecule type" value="Genomic_DNA"/>
</dbReference>
<keyword evidence="2" id="KW-0560">Oxidoreductase</keyword>
<dbReference type="InterPro" id="IPR036188">
    <property type="entry name" value="FAD/NAD-bd_sf"/>
</dbReference>
<evidence type="ECO:0000313" key="2">
    <source>
        <dbReference type="EMBL" id="KYC51102.1"/>
    </source>
</evidence>
<dbReference type="PANTHER" id="PTHR42685">
    <property type="entry name" value="GERANYLGERANYL DIPHOSPHATE REDUCTASE"/>
    <property type="match status" value="1"/>
</dbReference>